<organism evidence="4 5">
    <name type="scientific">Polymorphum gilvum (strain LMG 25793 / CGMCC 1.9160 / SL003B-26A1)</name>
    <dbReference type="NCBI Taxonomy" id="991905"/>
    <lineage>
        <taxon>Bacteria</taxon>
        <taxon>Pseudomonadati</taxon>
        <taxon>Pseudomonadota</taxon>
        <taxon>Alphaproteobacteria</taxon>
        <taxon>Rhodobacterales</taxon>
        <taxon>Paracoccaceae</taxon>
        <taxon>Polymorphum</taxon>
    </lineage>
</organism>
<keyword evidence="1" id="KW-0175">Coiled coil</keyword>
<dbReference type="InterPro" id="IPR003346">
    <property type="entry name" value="Transposase_20"/>
</dbReference>
<dbReference type="AlphaFoldDB" id="F2IUR4"/>
<dbReference type="NCBIfam" id="NF033542">
    <property type="entry name" value="transpos_IS110"/>
    <property type="match status" value="1"/>
</dbReference>
<evidence type="ECO:0000259" key="2">
    <source>
        <dbReference type="Pfam" id="PF01548"/>
    </source>
</evidence>
<evidence type="ECO:0000313" key="4">
    <source>
        <dbReference type="EMBL" id="ADZ72756.1"/>
    </source>
</evidence>
<dbReference type="EMBL" id="CP002568">
    <property type="protein sequence ID" value="ADZ72756.1"/>
    <property type="molecule type" value="Genomic_DNA"/>
</dbReference>
<dbReference type="PANTHER" id="PTHR33055:SF3">
    <property type="entry name" value="PUTATIVE TRANSPOSASE FOR IS117-RELATED"/>
    <property type="match status" value="1"/>
</dbReference>
<dbReference type="STRING" id="991905.SL003B_0686"/>
<dbReference type="InterPro" id="IPR002525">
    <property type="entry name" value="Transp_IS110-like_N"/>
</dbReference>
<reference evidence="4 5" key="1">
    <citation type="journal article" date="2011" name="J. Bacteriol.">
        <title>Complete genome sequence of Polymorphum gilvum SL003B-26A1T, a crude oil-degrading bacterium from oil-polluted saline soil.</title>
        <authorList>
            <person name="Li S.G."/>
            <person name="Tang Y.Q."/>
            <person name="Nie Y."/>
            <person name="Cai M."/>
            <person name="Wu X.L."/>
        </authorList>
    </citation>
    <scope>NUCLEOTIDE SEQUENCE [LARGE SCALE GENOMIC DNA]</scope>
    <source>
        <strain evidence="5">LMG 25793 / CGMCC 1.9160 / SL003B-26A1</strain>
    </source>
</reference>
<feature type="coiled-coil region" evidence="1">
    <location>
        <begin position="166"/>
        <end position="193"/>
    </location>
</feature>
<dbReference type="GO" id="GO:0006313">
    <property type="term" value="P:DNA transposition"/>
    <property type="evidence" value="ECO:0007669"/>
    <property type="project" value="InterPro"/>
</dbReference>
<dbReference type="GO" id="GO:0004803">
    <property type="term" value="F:transposase activity"/>
    <property type="evidence" value="ECO:0007669"/>
    <property type="project" value="InterPro"/>
</dbReference>
<dbReference type="Pfam" id="PF02371">
    <property type="entry name" value="Transposase_20"/>
    <property type="match status" value="1"/>
</dbReference>
<keyword evidence="5" id="KW-1185">Reference proteome</keyword>
<dbReference type="KEGG" id="pgv:SL003B_0686"/>
<protein>
    <submittedName>
        <fullName evidence="4">Insertion sequence transposase protein</fullName>
    </submittedName>
</protein>
<dbReference type="PANTHER" id="PTHR33055">
    <property type="entry name" value="TRANSPOSASE FOR INSERTION SEQUENCE ELEMENT IS1111A"/>
    <property type="match status" value="1"/>
</dbReference>
<accession>F2IUR4</accession>
<dbReference type="Pfam" id="PF01548">
    <property type="entry name" value="DEDD_Tnp_IS110"/>
    <property type="match status" value="1"/>
</dbReference>
<sequence>MHAIDNETGEVIAKKLRRSEFLSYFEKLPASLVGLESCGSAHHWARELTRLGHRVKMMNAMYVKPYVKRGKNDAVDAEAICEALTRPTMRFVPAKSVEQQSVLMIHRTRALLVRQRTMLINALRGHLAELGIVAPQGIERVSELIGRTLGAEIDEAKVPKLVREMIVIYAEQIKKINEQIKDLERKLRLWHRTSEDSRRLATIPGIGFITATALVATITNLSSFQSGRAFAAWLGLTPKSASTGGRVRNGRISKAGDRHLRALLVLGATSVIRRVRAGQPTPLYAWANRLLAKKPARLATVALARADSHHSGSYPAAVKNPRQSSVVTASMASRMASQRLVTVRAAVFFRRALTFEKAISIGLKSGL</sequence>
<evidence type="ECO:0000259" key="3">
    <source>
        <dbReference type="Pfam" id="PF02371"/>
    </source>
</evidence>
<dbReference type="GO" id="GO:0003677">
    <property type="term" value="F:DNA binding"/>
    <property type="evidence" value="ECO:0007669"/>
    <property type="project" value="InterPro"/>
</dbReference>
<dbReference type="InterPro" id="IPR047650">
    <property type="entry name" value="Transpos_IS110"/>
</dbReference>
<dbReference type="eggNOG" id="COG3547">
    <property type="taxonomic scope" value="Bacteria"/>
</dbReference>
<dbReference type="Proteomes" id="UP000008130">
    <property type="component" value="Chromosome"/>
</dbReference>
<feature type="domain" description="Transposase IS116/IS110/IS902 C-terminal" evidence="3">
    <location>
        <begin position="198"/>
        <end position="275"/>
    </location>
</feature>
<feature type="domain" description="Transposase IS110-like N-terminal" evidence="2">
    <location>
        <begin position="23"/>
        <end position="129"/>
    </location>
</feature>
<name>F2IUR4_POLGS</name>
<evidence type="ECO:0000256" key="1">
    <source>
        <dbReference type="SAM" id="Coils"/>
    </source>
</evidence>
<proteinExistence type="predicted"/>
<evidence type="ECO:0000313" key="5">
    <source>
        <dbReference type="Proteomes" id="UP000008130"/>
    </source>
</evidence>
<gene>
    <name evidence="4" type="ordered locus">SL003B_0686</name>
</gene>
<dbReference type="HOGENOM" id="CLU_036902_3_1_5"/>